<comment type="cofactor">
    <cofactor evidence="6">
        <name>Zn(2+)</name>
        <dbReference type="ChEBI" id="CHEBI:29105"/>
    </cofactor>
    <text evidence="6">Binds 1 zinc ion.</text>
</comment>
<dbReference type="GO" id="GO:0006508">
    <property type="term" value="P:proteolysis"/>
    <property type="evidence" value="ECO:0007669"/>
    <property type="project" value="UniProtKB-KW"/>
</dbReference>
<protein>
    <submittedName>
        <fullName evidence="9">M3 family oligoendopeptidase</fullName>
    </submittedName>
</protein>
<dbReference type="RefSeq" id="WP_120114894.1">
    <property type="nucleotide sequence ID" value="NZ_DAMDJW010000152.1"/>
</dbReference>
<dbReference type="GO" id="GO:0046872">
    <property type="term" value="F:metal ion binding"/>
    <property type="evidence" value="ECO:0007669"/>
    <property type="project" value="UniProtKB-UniRule"/>
</dbReference>
<keyword evidence="3 6" id="KW-0378">Hydrolase</keyword>
<dbReference type="EMBL" id="QYTW02000001">
    <property type="protein sequence ID" value="RST61521.1"/>
    <property type="molecule type" value="Genomic_DNA"/>
</dbReference>
<dbReference type="InterPro" id="IPR013647">
    <property type="entry name" value="OligopepF_N_dom"/>
</dbReference>
<evidence type="ECO:0000256" key="5">
    <source>
        <dbReference type="ARBA" id="ARBA00023049"/>
    </source>
</evidence>
<name>A0A429XDY7_SIMTE</name>
<dbReference type="SUPFAM" id="SSF55486">
    <property type="entry name" value="Metalloproteases ('zincins'), catalytic domain"/>
    <property type="match status" value="1"/>
</dbReference>
<dbReference type="GO" id="GO:0004222">
    <property type="term" value="F:metalloendopeptidase activity"/>
    <property type="evidence" value="ECO:0007669"/>
    <property type="project" value="InterPro"/>
</dbReference>
<dbReference type="Proteomes" id="UP000287296">
    <property type="component" value="Unassembled WGS sequence"/>
</dbReference>
<gene>
    <name evidence="9" type="ORF">D5F11_001150</name>
</gene>
<keyword evidence="2 6" id="KW-0479">Metal-binding</keyword>
<evidence type="ECO:0000313" key="10">
    <source>
        <dbReference type="Proteomes" id="UP000287296"/>
    </source>
</evidence>
<evidence type="ECO:0000256" key="6">
    <source>
        <dbReference type="RuleBase" id="RU003435"/>
    </source>
</evidence>
<dbReference type="PANTHER" id="PTHR34217">
    <property type="entry name" value="METAL-DEPENDENT CARBOXYPEPTIDASE"/>
    <property type="match status" value="1"/>
</dbReference>
<feature type="domain" description="Oligopeptidase F N-terminal" evidence="8">
    <location>
        <begin position="116"/>
        <end position="180"/>
    </location>
</feature>
<comment type="similarity">
    <text evidence="6">Belongs to the peptidase M3 family.</text>
</comment>
<keyword evidence="4 6" id="KW-0862">Zinc</keyword>
<dbReference type="InterPro" id="IPR011977">
    <property type="entry name" value="Pept_M3B_clade3"/>
</dbReference>
<dbReference type="PANTHER" id="PTHR34217:SF1">
    <property type="entry name" value="CARBOXYPEPTIDASE 1"/>
    <property type="match status" value="1"/>
</dbReference>
<keyword evidence="5 6" id="KW-0482">Metalloprotease</keyword>
<reference evidence="9 10" key="1">
    <citation type="submission" date="2018-12" db="EMBL/GenBank/DDBJ databases">
        <authorList>
            <person name="Sun L."/>
            <person name="Chen Z."/>
        </authorList>
    </citation>
    <scope>NUCLEOTIDE SEQUENCE [LARGE SCALE GENOMIC DNA]</scope>
    <source>
        <strain evidence="9 10">LMG 29736</strain>
    </source>
</reference>
<sequence>MTPTTYSMTWNLDEFFPGGSSSKEFLAHLEKVKAEIQSFEKSIKAWDAASNKDTDLVHILEKFQKADLGLEQAESFVSCLQAQNMDDVKANELRGIVTSLASNFDTALTHLDKAFVQIEESNWQKLIELEPLQELQFVLNERRRLAAEKLSKEEETLINDLAVDGYHGWEEMYDAIVSQLSIPFKEDGKEVQLSVGQAQNKFSSHDREVRKNIFTEWEKAWGEQSELLSTTLNHLSGFRLAVYKKRGWNDVLQEALEYNRMSKETLDIMWKVISDNKKPFVEFLERKARLLGMEKLNWYDLDAPITDSAKTYSYQEGAAFIINHFREFGSELSHFAEKAFEDKWIEAEDRPGKRPGGFCTSFPLSNQSRIFMTYSDTYENVSTLAHELGHAFHTYAMKDVHPLNCHYAMNVAETASTFAETIVADAALKLAKNDGEKLALLESKIQSSIALLMNIHARFLFETRFYEERKKGMVSTAKLNEMMEDAQKETYGDSLGQYHPHFWGSKLHFYITDVPFYNFPYTFGYLFSLGIYAHAKKEGKDYEQKYISLLKDTGKMTVEELAKKHLGVDLTKAEFWQAGVDLCIKDVEEFLSMTK</sequence>
<organism evidence="9 10">
    <name type="scientific">Siminovitchia terrae</name>
    <name type="common">Bacillus terrae</name>
    <dbReference type="NCBI Taxonomy" id="1914933"/>
    <lineage>
        <taxon>Bacteria</taxon>
        <taxon>Bacillati</taxon>
        <taxon>Bacillota</taxon>
        <taxon>Bacilli</taxon>
        <taxon>Bacillales</taxon>
        <taxon>Bacillaceae</taxon>
        <taxon>Siminovitchia</taxon>
    </lineage>
</organism>
<dbReference type="Gene3D" id="1.10.1370.20">
    <property type="entry name" value="Oligoendopeptidase f, C-terminal domain"/>
    <property type="match status" value="1"/>
</dbReference>
<dbReference type="NCBIfam" id="TIGR02290">
    <property type="entry name" value="M3_fam_3"/>
    <property type="match status" value="1"/>
</dbReference>
<comment type="caution">
    <text evidence="9">The sequence shown here is derived from an EMBL/GenBank/DDBJ whole genome shotgun (WGS) entry which is preliminary data.</text>
</comment>
<evidence type="ECO:0000313" key="9">
    <source>
        <dbReference type="EMBL" id="RST61521.1"/>
    </source>
</evidence>
<feature type="domain" description="Peptidase M3A/M3B catalytic" evidence="7">
    <location>
        <begin position="203"/>
        <end position="578"/>
    </location>
</feature>
<dbReference type="InterPro" id="IPR034006">
    <property type="entry name" value="M3B_PepF_2"/>
</dbReference>
<dbReference type="OrthoDB" id="9769691at2"/>
<evidence type="ECO:0000256" key="1">
    <source>
        <dbReference type="ARBA" id="ARBA00022670"/>
    </source>
</evidence>
<dbReference type="Pfam" id="PF01432">
    <property type="entry name" value="Peptidase_M3"/>
    <property type="match status" value="1"/>
</dbReference>
<accession>A0A429XDY7</accession>
<dbReference type="CDD" id="cd09607">
    <property type="entry name" value="M3B_PepF"/>
    <property type="match status" value="1"/>
</dbReference>
<dbReference type="Gene3D" id="1.20.140.70">
    <property type="entry name" value="Oligopeptidase f, N-terminal domain"/>
    <property type="match status" value="1"/>
</dbReference>
<dbReference type="InterPro" id="IPR042088">
    <property type="entry name" value="OligoPept_F_C"/>
</dbReference>
<evidence type="ECO:0000259" key="8">
    <source>
        <dbReference type="Pfam" id="PF08439"/>
    </source>
</evidence>
<dbReference type="InterPro" id="IPR001333">
    <property type="entry name" value="Peptidase_M32_Taq"/>
</dbReference>
<dbReference type="InterPro" id="IPR001567">
    <property type="entry name" value="Pept_M3A_M3B_dom"/>
</dbReference>
<evidence type="ECO:0000256" key="3">
    <source>
        <dbReference type="ARBA" id="ARBA00022801"/>
    </source>
</evidence>
<dbReference type="GO" id="GO:0004181">
    <property type="term" value="F:metallocarboxypeptidase activity"/>
    <property type="evidence" value="ECO:0007669"/>
    <property type="project" value="InterPro"/>
</dbReference>
<dbReference type="AlphaFoldDB" id="A0A429XDY7"/>
<dbReference type="Pfam" id="PF08439">
    <property type="entry name" value="Peptidase_M3_N"/>
    <property type="match status" value="1"/>
</dbReference>
<proteinExistence type="inferred from homology"/>
<evidence type="ECO:0000259" key="7">
    <source>
        <dbReference type="Pfam" id="PF01432"/>
    </source>
</evidence>
<evidence type="ECO:0000256" key="4">
    <source>
        <dbReference type="ARBA" id="ARBA00022833"/>
    </source>
</evidence>
<keyword evidence="1 6" id="KW-0645">Protease</keyword>
<evidence type="ECO:0000256" key="2">
    <source>
        <dbReference type="ARBA" id="ARBA00022723"/>
    </source>
</evidence>